<comment type="caution">
    <text evidence="1">The sequence shown here is derived from an EMBL/GenBank/DDBJ whole genome shotgun (WGS) entry which is preliminary data.</text>
</comment>
<dbReference type="Proteomes" id="UP000887013">
    <property type="component" value="Unassembled WGS sequence"/>
</dbReference>
<evidence type="ECO:0000313" key="1">
    <source>
        <dbReference type="EMBL" id="GFU11205.1"/>
    </source>
</evidence>
<protein>
    <submittedName>
        <fullName evidence="1">Uncharacterized protein</fullName>
    </submittedName>
</protein>
<dbReference type="EMBL" id="BMAW01078484">
    <property type="protein sequence ID" value="GFU11205.1"/>
    <property type="molecule type" value="Genomic_DNA"/>
</dbReference>
<sequence>MNNWLKIGSLKRKGIEASEATDPLTTIIVGNDKISLKTPASPNNPRLVCLSSWKGNSGPKGNLIITAEPYVYANGIQSENNYENDNNKYDQVNISNLGLQASLITDKLRIFCVKTEPVQHKGGFAKIAADRSISITYFFKTLPNGETQLRSRESRMSEEFETYTSGYKIFKAIDKRVPKNDLKWSVDLDIYIDEAAAMVGKIKAMSRMKLSAINAPSSLCVIDR</sequence>
<organism evidence="1 2">
    <name type="scientific">Nephila pilipes</name>
    <name type="common">Giant wood spider</name>
    <name type="synonym">Nephila maculata</name>
    <dbReference type="NCBI Taxonomy" id="299642"/>
    <lineage>
        <taxon>Eukaryota</taxon>
        <taxon>Metazoa</taxon>
        <taxon>Ecdysozoa</taxon>
        <taxon>Arthropoda</taxon>
        <taxon>Chelicerata</taxon>
        <taxon>Arachnida</taxon>
        <taxon>Araneae</taxon>
        <taxon>Araneomorphae</taxon>
        <taxon>Entelegynae</taxon>
        <taxon>Araneoidea</taxon>
        <taxon>Nephilidae</taxon>
        <taxon>Nephila</taxon>
    </lineage>
</organism>
<evidence type="ECO:0000313" key="2">
    <source>
        <dbReference type="Proteomes" id="UP000887013"/>
    </source>
</evidence>
<dbReference type="AlphaFoldDB" id="A0A8X6UF93"/>
<accession>A0A8X6UF93</accession>
<keyword evidence="2" id="KW-1185">Reference proteome</keyword>
<proteinExistence type="predicted"/>
<name>A0A8X6UF93_NEPPI</name>
<reference evidence="1" key="1">
    <citation type="submission" date="2020-08" db="EMBL/GenBank/DDBJ databases">
        <title>Multicomponent nature underlies the extraordinary mechanical properties of spider dragline silk.</title>
        <authorList>
            <person name="Kono N."/>
            <person name="Nakamura H."/>
            <person name="Mori M."/>
            <person name="Yoshida Y."/>
            <person name="Ohtoshi R."/>
            <person name="Malay A.D."/>
            <person name="Moran D.A.P."/>
            <person name="Tomita M."/>
            <person name="Numata K."/>
            <person name="Arakawa K."/>
        </authorList>
    </citation>
    <scope>NUCLEOTIDE SEQUENCE</scope>
</reference>
<gene>
    <name evidence="1" type="ORF">NPIL_360151</name>
</gene>